<dbReference type="Proteomes" id="UP000377595">
    <property type="component" value="Unassembled WGS sequence"/>
</dbReference>
<gene>
    <name evidence="2" type="ORF">Aple_044610</name>
</gene>
<dbReference type="AlphaFoldDB" id="A0A5M3XJB3"/>
<reference evidence="2 3" key="1">
    <citation type="submission" date="2019-10" db="EMBL/GenBank/DDBJ databases">
        <title>Whole genome shotgun sequence of Acrocarpospora pleiomorpha NBRC 16267.</title>
        <authorList>
            <person name="Ichikawa N."/>
            <person name="Kimura A."/>
            <person name="Kitahashi Y."/>
            <person name="Komaki H."/>
            <person name="Oguchi A."/>
        </authorList>
    </citation>
    <scope>NUCLEOTIDE SEQUENCE [LARGE SCALE GENOMIC DNA]</scope>
    <source>
        <strain evidence="2 3">NBRC 16267</strain>
    </source>
</reference>
<keyword evidence="3" id="KW-1185">Reference proteome</keyword>
<evidence type="ECO:0000313" key="3">
    <source>
        <dbReference type="Proteomes" id="UP000377595"/>
    </source>
</evidence>
<feature type="compositionally biased region" description="Polar residues" evidence="1">
    <location>
        <begin position="32"/>
        <end position="48"/>
    </location>
</feature>
<evidence type="ECO:0000256" key="1">
    <source>
        <dbReference type="SAM" id="MobiDB-lite"/>
    </source>
</evidence>
<organism evidence="2 3">
    <name type="scientific">Acrocarpospora pleiomorpha</name>
    <dbReference type="NCBI Taxonomy" id="90975"/>
    <lineage>
        <taxon>Bacteria</taxon>
        <taxon>Bacillati</taxon>
        <taxon>Actinomycetota</taxon>
        <taxon>Actinomycetes</taxon>
        <taxon>Streptosporangiales</taxon>
        <taxon>Streptosporangiaceae</taxon>
        <taxon>Acrocarpospora</taxon>
    </lineage>
</organism>
<protein>
    <submittedName>
        <fullName evidence="2">Uncharacterized protein</fullName>
    </submittedName>
</protein>
<feature type="region of interest" description="Disordered" evidence="1">
    <location>
        <begin position="1"/>
        <end position="54"/>
    </location>
</feature>
<proteinExistence type="predicted"/>
<accession>A0A5M3XJB3</accession>
<comment type="caution">
    <text evidence="2">The sequence shown here is derived from an EMBL/GenBank/DDBJ whole genome shotgun (WGS) entry which is preliminary data.</text>
</comment>
<dbReference type="EMBL" id="BLAF01000024">
    <property type="protein sequence ID" value="GES21565.1"/>
    <property type="molecule type" value="Genomic_DNA"/>
</dbReference>
<sequence>MVRQRAERVQRCVPSAQQHPGELDQKGLRQIATEQSETITLPQPTTPQHPRDPIHRADRLIRPKCPALVSENDVAPPTTQSGKRTIDDRDLMNYRLHPDLLHARGACAWTQPSSFLFNQ</sequence>
<name>A0A5M3XJB3_9ACTN</name>
<evidence type="ECO:0000313" key="2">
    <source>
        <dbReference type="EMBL" id="GES21565.1"/>
    </source>
</evidence>
<feature type="region of interest" description="Disordered" evidence="1">
    <location>
        <begin position="67"/>
        <end position="87"/>
    </location>
</feature>
<feature type="compositionally biased region" description="Basic and acidic residues" evidence="1">
    <location>
        <begin position="1"/>
        <end position="10"/>
    </location>
</feature>